<dbReference type="InterPro" id="IPR019303">
    <property type="entry name" value="vWA_TerF_C"/>
</dbReference>
<proteinExistence type="predicted"/>
<evidence type="ECO:0000256" key="1">
    <source>
        <dbReference type="ARBA" id="ARBA00022686"/>
    </source>
</evidence>
<organism evidence="3 4">
    <name type="scientific">Janthinobacterium lividum</name>
    <dbReference type="NCBI Taxonomy" id="29581"/>
    <lineage>
        <taxon>Bacteria</taxon>
        <taxon>Pseudomonadati</taxon>
        <taxon>Pseudomonadota</taxon>
        <taxon>Betaproteobacteria</taxon>
        <taxon>Burkholderiales</taxon>
        <taxon>Oxalobacteraceae</taxon>
        <taxon>Janthinobacterium</taxon>
    </lineage>
</organism>
<feature type="domain" description="VWFA" evidence="2">
    <location>
        <begin position="229"/>
        <end position="429"/>
    </location>
</feature>
<dbReference type="PANTHER" id="PTHR32097:SF3">
    <property type="entry name" value="TELLURITE RESISTANCE PROTEIN"/>
    <property type="match status" value="1"/>
</dbReference>
<dbReference type="SMART" id="SM00327">
    <property type="entry name" value="VWA"/>
    <property type="match status" value="1"/>
</dbReference>
<protein>
    <submittedName>
        <fullName evidence="3">VWA domain-containing protein</fullName>
    </submittedName>
</protein>
<dbReference type="CDD" id="cd00198">
    <property type="entry name" value="vWFA"/>
    <property type="match status" value="1"/>
</dbReference>
<dbReference type="InterPro" id="IPR002035">
    <property type="entry name" value="VWF_A"/>
</dbReference>
<dbReference type="SUPFAM" id="SSF53300">
    <property type="entry name" value="vWA-like"/>
    <property type="match status" value="1"/>
</dbReference>
<evidence type="ECO:0000313" key="4">
    <source>
        <dbReference type="Proteomes" id="UP001237592"/>
    </source>
</evidence>
<dbReference type="PANTHER" id="PTHR32097">
    <property type="entry name" value="CAMP-BINDING PROTEIN 1-RELATED"/>
    <property type="match status" value="1"/>
</dbReference>
<accession>A0ABU0XNL6</accession>
<name>A0ABU0XNL6_9BURK</name>
<keyword evidence="4" id="KW-1185">Reference proteome</keyword>
<gene>
    <name evidence="3" type="ORF">RB624_04285</name>
</gene>
<evidence type="ECO:0000313" key="3">
    <source>
        <dbReference type="EMBL" id="MDQ4625102.1"/>
    </source>
</evidence>
<dbReference type="Gene3D" id="2.60.60.30">
    <property type="entry name" value="sav2460 like domains"/>
    <property type="match status" value="1"/>
</dbReference>
<reference evidence="3 4" key="1">
    <citation type="submission" date="2023-08" db="EMBL/GenBank/DDBJ databases">
        <title>Draft genome sequence of Janthinobacterium lividum.</title>
        <authorList>
            <person name="Chun B.H."/>
            <person name="Lee Y."/>
        </authorList>
    </citation>
    <scope>NUCLEOTIDE SEQUENCE [LARGE SCALE GENOMIC DNA]</scope>
    <source>
        <strain evidence="3 4">AMJK</strain>
    </source>
</reference>
<dbReference type="Pfam" id="PF02342">
    <property type="entry name" value="TerD"/>
    <property type="match status" value="1"/>
</dbReference>
<dbReference type="Pfam" id="PF10138">
    <property type="entry name" value="vWA-TerF-like"/>
    <property type="match status" value="1"/>
</dbReference>
<dbReference type="EMBL" id="JAVFKP010000001">
    <property type="protein sequence ID" value="MDQ4625102.1"/>
    <property type="molecule type" value="Genomic_DNA"/>
</dbReference>
<dbReference type="InterPro" id="IPR051324">
    <property type="entry name" value="Stress/Tellurium_Resist"/>
</dbReference>
<dbReference type="InterPro" id="IPR003325">
    <property type="entry name" value="TerD"/>
</dbReference>
<dbReference type="Proteomes" id="UP001237592">
    <property type="component" value="Unassembled WGS sequence"/>
</dbReference>
<dbReference type="PROSITE" id="PS50234">
    <property type="entry name" value="VWFA"/>
    <property type="match status" value="1"/>
</dbReference>
<keyword evidence="1" id="KW-0778">Tellurium resistance</keyword>
<dbReference type="InterPro" id="IPR036465">
    <property type="entry name" value="vWFA_dom_sf"/>
</dbReference>
<sequence length="447" mass="48397">METLSKGQRLPLANLVPDGVLQVGVAAQGLALDVACFGLDAAGKLSDERYMTFFNQPRTPCGGVEARSGSAGDMTEFALQLARLPASIDRLVVTASIDGGGVMSQLQSGHVRLLAGGRELARFAFAGSDFAQEKAVMLAELYRKDGGWRCMAVGQGFNGGLDSLVRHFGGEVDQAAPAALASPEAASAVMQAKINLEKRVEREAPQLVSLVKQAGVSLQKVGLLDHRAKVCLCLDISGSMGRLYIEGLVQRFAERILALGCKFDDDGEIDVFLFGKNVHHPAPMDLSNCNTYVGRAIIRHPLEGDTRYGAAMQAIRAFYFPDAAGGERTRPVAAELPVYVMFVTDGGTSDQATTEKQLRWASNEPIFWQFMGIGKGRKSKSKFLAAFADSDFPFLEKLDELQGRLVDNANYFSVSSPDEHSDEELYDLLMTEYPGWLKLARSNGLLT</sequence>
<dbReference type="CDD" id="cd06974">
    <property type="entry name" value="TerD_like"/>
    <property type="match status" value="1"/>
</dbReference>
<comment type="caution">
    <text evidence="3">The sequence shown here is derived from an EMBL/GenBank/DDBJ whole genome shotgun (WGS) entry which is preliminary data.</text>
</comment>
<evidence type="ECO:0000259" key="2">
    <source>
        <dbReference type="PROSITE" id="PS50234"/>
    </source>
</evidence>
<dbReference type="RefSeq" id="WP_307778419.1">
    <property type="nucleotide sequence ID" value="NZ_JAVFKP010000001.1"/>
</dbReference>
<dbReference type="Gene3D" id="3.40.50.410">
    <property type="entry name" value="von Willebrand factor, type A domain"/>
    <property type="match status" value="1"/>
</dbReference>